<reference evidence="10" key="2">
    <citation type="journal article" date="2018" name="Comp. Biochem. Physiol. Part D Genomics Proteomics">
        <title>Genome-wide identification of chitinase and chitin deacetylase gene families in the oriental fruit fly, Bactrocera dorsalis (Hendel).</title>
        <authorList>
            <person name="Liu S.H."/>
            <person name="Li H.F."/>
            <person name="Yang Y."/>
            <person name="Yang R.L."/>
            <person name="Yang W.J."/>
            <person name="Jiang H.B."/>
            <person name="Dou W."/>
            <person name="Smagghe G."/>
            <person name="Wang J.J."/>
        </authorList>
    </citation>
    <scope>NUCLEOTIDE SEQUENCE</scope>
</reference>
<evidence type="ECO:0000256" key="2">
    <source>
        <dbReference type="ARBA" id="ARBA00004613"/>
    </source>
</evidence>
<dbReference type="GO" id="GO:0005764">
    <property type="term" value="C:lysosome"/>
    <property type="evidence" value="ECO:0007669"/>
    <property type="project" value="UniProtKB-SubCell"/>
</dbReference>
<evidence type="ECO:0000313" key="10">
    <source>
        <dbReference type="EMBL" id="AWK27987.1"/>
    </source>
</evidence>
<comment type="similarity">
    <text evidence="3">Belongs to the glycosyl hydrolase 18 family.</text>
</comment>
<evidence type="ECO:0000256" key="7">
    <source>
        <dbReference type="ARBA" id="ARBA00040976"/>
    </source>
</evidence>
<dbReference type="GO" id="GO:0070492">
    <property type="term" value="F:oligosaccharide binding"/>
    <property type="evidence" value="ECO:0007669"/>
    <property type="project" value="TreeGrafter"/>
</dbReference>
<dbReference type="CDD" id="cd02876">
    <property type="entry name" value="GH18_SI-CLP"/>
    <property type="match status" value="1"/>
</dbReference>
<dbReference type="EMBL" id="MF926351">
    <property type="protein sequence ID" value="AWK27987.1"/>
    <property type="molecule type" value="mRNA"/>
</dbReference>
<evidence type="ECO:0000256" key="1">
    <source>
        <dbReference type="ARBA" id="ARBA00004371"/>
    </source>
</evidence>
<dbReference type="InterPro" id="IPR001223">
    <property type="entry name" value="Glyco_hydro18_cat"/>
</dbReference>
<dbReference type="GO" id="GO:0005576">
    <property type="term" value="C:extracellular region"/>
    <property type="evidence" value="ECO:0007669"/>
    <property type="project" value="UniProtKB-SubCell"/>
</dbReference>
<dbReference type="Gene3D" id="3.10.50.10">
    <property type="match status" value="1"/>
</dbReference>
<keyword evidence="4" id="KW-0964">Secreted</keyword>
<dbReference type="Gene3D" id="3.20.20.80">
    <property type="entry name" value="Glycosidases"/>
    <property type="match status" value="1"/>
</dbReference>
<reference evidence="10" key="1">
    <citation type="submission" date="2017-09" db="EMBL/GenBank/DDBJ databases">
        <authorList>
            <person name="Ehlers B."/>
            <person name="Leendertz F.H."/>
        </authorList>
    </citation>
    <scope>NUCLEOTIDE SEQUENCE</scope>
</reference>
<comment type="subcellular location">
    <subcellularLocation>
        <location evidence="1">Lysosome</location>
    </subcellularLocation>
    <subcellularLocation>
        <location evidence="2">Secreted</location>
    </subcellularLocation>
</comment>
<dbReference type="Pfam" id="PF00704">
    <property type="entry name" value="Glyco_hydro_18"/>
    <property type="match status" value="1"/>
</dbReference>
<protein>
    <recommendedName>
        <fullName evidence="7">Chitinase domain-containing protein 1</fullName>
    </recommendedName>
</protein>
<evidence type="ECO:0000256" key="8">
    <source>
        <dbReference type="SAM" id="SignalP"/>
    </source>
</evidence>
<dbReference type="AlphaFoldDB" id="A0A2S1ZR97"/>
<organism evidence="10">
    <name type="scientific">Bactrocera dorsalis</name>
    <name type="common">Oriental fruit fly</name>
    <name type="synonym">Dacus dorsalis</name>
    <dbReference type="NCBI Taxonomy" id="27457"/>
    <lineage>
        <taxon>Eukaryota</taxon>
        <taxon>Metazoa</taxon>
        <taxon>Ecdysozoa</taxon>
        <taxon>Arthropoda</taxon>
        <taxon>Hexapoda</taxon>
        <taxon>Insecta</taxon>
        <taxon>Pterygota</taxon>
        <taxon>Neoptera</taxon>
        <taxon>Endopterygota</taxon>
        <taxon>Diptera</taxon>
        <taxon>Brachycera</taxon>
        <taxon>Muscomorpha</taxon>
        <taxon>Tephritoidea</taxon>
        <taxon>Tephritidae</taxon>
        <taxon>Bactrocera</taxon>
        <taxon>Bactrocera</taxon>
    </lineage>
</organism>
<feature type="chain" id="PRO_5015740654" description="Chitinase domain-containing protein 1" evidence="8">
    <location>
        <begin position="24"/>
        <end position="403"/>
    </location>
</feature>
<accession>A0A2S1ZR97</accession>
<dbReference type="SMART" id="SM00636">
    <property type="entry name" value="Glyco_18"/>
    <property type="match status" value="1"/>
</dbReference>
<dbReference type="InterPro" id="IPR017853">
    <property type="entry name" value="GH"/>
</dbReference>
<feature type="domain" description="GH18" evidence="9">
    <location>
        <begin position="85"/>
        <end position="403"/>
    </location>
</feature>
<proteinExistence type="evidence at transcript level"/>
<sequence>MSAKASYSFLIAVILIVPLLVEATISPRKGRVEKTKTTKPLNVLAGPQNESVFNRNLINMRPLPQDILEHNAAYYKVTTYRNFNGTVLGYVTAWNSHGYDVAKMFARKFDIISPVWFQIVKDGDEYKIAGGHDVDVNWMRELKRKGKQERGTTLKIFPRFIFDKFTERDFSRLLSLETERVRLNEMLINVCKNYEFDGIVIEFWTQLGGRVDDTFLITLIQKMSEALKKENLRLILVIPPYRQEIPNLFTERHLNQLYKHVYAFSLMTYDYSNPQRPGANSPLYWVRQSVELLAPPTTNDVKTKRRKLLLGLNMYGNDYTPDGGGPIVAGQFLKLLKYTKKRLPFDELDVENYFEVKTEDGRHMVFYPTLYSVHERIKLAQELGTGISIWELGQGLDYFYDLF</sequence>
<evidence type="ECO:0000256" key="4">
    <source>
        <dbReference type="ARBA" id="ARBA00022525"/>
    </source>
</evidence>
<dbReference type="PANTHER" id="PTHR46066">
    <property type="entry name" value="CHITINASE DOMAIN-CONTAINING PROTEIN 1 FAMILY MEMBER"/>
    <property type="match status" value="1"/>
</dbReference>
<evidence type="ECO:0000259" key="9">
    <source>
        <dbReference type="PROSITE" id="PS51910"/>
    </source>
</evidence>
<dbReference type="PANTHER" id="PTHR46066:SF2">
    <property type="entry name" value="CHITINASE DOMAIN-CONTAINING PROTEIN 1"/>
    <property type="match status" value="1"/>
</dbReference>
<evidence type="ECO:0000256" key="5">
    <source>
        <dbReference type="ARBA" id="ARBA00022729"/>
    </source>
</evidence>
<keyword evidence="5 8" id="KW-0732">Signal</keyword>
<dbReference type="PROSITE" id="PS51910">
    <property type="entry name" value="GH18_2"/>
    <property type="match status" value="1"/>
</dbReference>
<keyword evidence="6" id="KW-0458">Lysosome</keyword>
<dbReference type="OrthoDB" id="10254444at2759"/>
<dbReference type="GO" id="GO:0012505">
    <property type="term" value="C:endomembrane system"/>
    <property type="evidence" value="ECO:0007669"/>
    <property type="project" value="TreeGrafter"/>
</dbReference>
<evidence type="ECO:0000256" key="3">
    <source>
        <dbReference type="ARBA" id="ARBA00009336"/>
    </source>
</evidence>
<name>A0A2S1ZR97_BACDO</name>
<feature type="signal peptide" evidence="8">
    <location>
        <begin position="1"/>
        <end position="23"/>
    </location>
</feature>
<dbReference type="GO" id="GO:0005975">
    <property type="term" value="P:carbohydrate metabolic process"/>
    <property type="evidence" value="ECO:0007669"/>
    <property type="project" value="InterPro"/>
</dbReference>
<dbReference type="GO" id="GO:0008061">
    <property type="term" value="F:chitin binding"/>
    <property type="evidence" value="ECO:0007669"/>
    <property type="project" value="InterPro"/>
</dbReference>
<dbReference type="InterPro" id="IPR011583">
    <property type="entry name" value="Chitinase_II/V-like_cat"/>
</dbReference>
<dbReference type="InterPro" id="IPR029070">
    <property type="entry name" value="Chitinase_insertion_sf"/>
</dbReference>
<dbReference type="SUPFAM" id="SSF51445">
    <property type="entry name" value="(Trans)glycosidases"/>
    <property type="match status" value="1"/>
</dbReference>
<dbReference type="FunFam" id="3.20.20.80:FF:000028">
    <property type="entry name" value="Chitinase domain-containing protein 1"/>
    <property type="match status" value="1"/>
</dbReference>
<evidence type="ECO:0000256" key="6">
    <source>
        <dbReference type="ARBA" id="ARBA00023228"/>
    </source>
</evidence>
<dbReference type="FunFam" id="3.10.50.10:FF:000002">
    <property type="entry name" value="Chitinase domain-containing protein 1"/>
    <property type="match status" value="1"/>
</dbReference>